<feature type="non-terminal residue" evidence="3">
    <location>
        <position position="139"/>
    </location>
</feature>
<keyword evidence="1" id="KW-0560">Oxidoreductase</keyword>
<dbReference type="PANTHER" id="PTHR30466">
    <property type="entry name" value="FLAVIN REDUCTASE"/>
    <property type="match status" value="1"/>
</dbReference>
<dbReference type="InterPro" id="IPR050268">
    <property type="entry name" value="NADH-dep_flavin_reductase"/>
</dbReference>
<evidence type="ECO:0000313" key="4">
    <source>
        <dbReference type="Proteomes" id="UP000277580"/>
    </source>
</evidence>
<evidence type="ECO:0000259" key="2">
    <source>
        <dbReference type="Pfam" id="PF01613"/>
    </source>
</evidence>
<evidence type="ECO:0000313" key="3">
    <source>
        <dbReference type="EMBL" id="RPB16252.1"/>
    </source>
</evidence>
<organism evidence="3 4">
    <name type="scientific">Morchella conica CCBAS932</name>
    <dbReference type="NCBI Taxonomy" id="1392247"/>
    <lineage>
        <taxon>Eukaryota</taxon>
        <taxon>Fungi</taxon>
        <taxon>Dikarya</taxon>
        <taxon>Ascomycota</taxon>
        <taxon>Pezizomycotina</taxon>
        <taxon>Pezizomycetes</taxon>
        <taxon>Pezizales</taxon>
        <taxon>Morchellaceae</taxon>
        <taxon>Morchella</taxon>
    </lineage>
</organism>
<name>A0A3N4L408_9PEZI</name>
<dbReference type="Gene3D" id="2.30.110.10">
    <property type="entry name" value="Electron Transport, Fmn-binding Protein, Chain A"/>
    <property type="match status" value="1"/>
</dbReference>
<dbReference type="GO" id="GO:0010181">
    <property type="term" value="F:FMN binding"/>
    <property type="evidence" value="ECO:0007669"/>
    <property type="project" value="InterPro"/>
</dbReference>
<gene>
    <name evidence="3" type="ORF">P167DRAFT_471145</name>
</gene>
<proteinExistence type="predicted"/>
<dbReference type="AlphaFoldDB" id="A0A3N4L408"/>
<dbReference type="InterPro" id="IPR012349">
    <property type="entry name" value="Split_barrel_FMN-bd"/>
</dbReference>
<feature type="domain" description="Flavin reductase like" evidence="2">
    <location>
        <begin position="4"/>
        <end position="125"/>
    </location>
</feature>
<dbReference type="EMBL" id="ML119109">
    <property type="protein sequence ID" value="RPB16252.1"/>
    <property type="molecule type" value="Genomic_DNA"/>
</dbReference>
<dbReference type="SUPFAM" id="SSF50475">
    <property type="entry name" value="FMN-binding split barrel"/>
    <property type="match status" value="1"/>
</dbReference>
<dbReference type="OrthoDB" id="2015405at2759"/>
<protein>
    <recommendedName>
        <fullName evidence="2">Flavin reductase like domain-containing protein</fullName>
    </recommendedName>
</protein>
<dbReference type="STRING" id="1392247.A0A3N4L408"/>
<dbReference type="Pfam" id="PF01613">
    <property type="entry name" value="Flavin_Reduct"/>
    <property type="match status" value="1"/>
</dbReference>
<dbReference type="GO" id="GO:0042602">
    <property type="term" value="F:riboflavin reductase (NADPH) activity"/>
    <property type="evidence" value="ECO:0007669"/>
    <property type="project" value="TreeGrafter"/>
</dbReference>
<feature type="non-terminal residue" evidence="3">
    <location>
        <position position="1"/>
    </location>
</feature>
<dbReference type="PANTHER" id="PTHR30466:SF1">
    <property type="entry name" value="FMN REDUCTASE (NADH) RUTF"/>
    <property type="match status" value="1"/>
</dbReference>
<keyword evidence="4" id="KW-1185">Reference proteome</keyword>
<evidence type="ECO:0000256" key="1">
    <source>
        <dbReference type="ARBA" id="ARBA00023002"/>
    </source>
</evidence>
<dbReference type="InParanoid" id="A0A3N4L408"/>
<accession>A0A3N4L408</accession>
<reference evidence="3 4" key="1">
    <citation type="journal article" date="2018" name="Nat. Ecol. Evol.">
        <title>Pezizomycetes genomes reveal the molecular basis of ectomycorrhizal truffle lifestyle.</title>
        <authorList>
            <person name="Murat C."/>
            <person name="Payen T."/>
            <person name="Noel B."/>
            <person name="Kuo A."/>
            <person name="Morin E."/>
            <person name="Chen J."/>
            <person name="Kohler A."/>
            <person name="Krizsan K."/>
            <person name="Balestrini R."/>
            <person name="Da Silva C."/>
            <person name="Montanini B."/>
            <person name="Hainaut M."/>
            <person name="Levati E."/>
            <person name="Barry K.W."/>
            <person name="Belfiori B."/>
            <person name="Cichocki N."/>
            <person name="Clum A."/>
            <person name="Dockter R.B."/>
            <person name="Fauchery L."/>
            <person name="Guy J."/>
            <person name="Iotti M."/>
            <person name="Le Tacon F."/>
            <person name="Lindquist E.A."/>
            <person name="Lipzen A."/>
            <person name="Malagnac F."/>
            <person name="Mello A."/>
            <person name="Molinier V."/>
            <person name="Miyauchi S."/>
            <person name="Poulain J."/>
            <person name="Riccioni C."/>
            <person name="Rubini A."/>
            <person name="Sitrit Y."/>
            <person name="Splivallo R."/>
            <person name="Traeger S."/>
            <person name="Wang M."/>
            <person name="Zifcakova L."/>
            <person name="Wipf D."/>
            <person name="Zambonelli A."/>
            <person name="Paolocci F."/>
            <person name="Nowrousian M."/>
            <person name="Ottonello S."/>
            <person name="Baldrian P."/>
            <person name="Spatafora J.W."/>
            <person name="Henrissat B."/>
            <person name="Nagy L.G."/>
            <person name="Aury J.M."/>
            <person name="Wincker P."/>
            <person name="Grigoriev I.V."/>
            <person name="Bonfante P."/>
            <person name="Martin F.M."/>
        </authorList>
    </citation>
    <scope>NUCLEOTIDE SEQUENCE [LARGE SCALE GENOMIC DNA]</scope>
    <source>
        <strain evidence="3 4">CCBAS932</strain>
    </source>
</reference>
<dbReference type="InterPro" id="IPR002563">
    <property type="entry name" value="Flavin_Rdtase-like_dom"/>
</dbReference>
<sequence length="139" mass="15282">AASTMTKAGSFAVHILRPSPRSAFLASKFAQLGATNSTKISPFSFTQSQITLANATFGSPLLGREDDVMFRLQCETHRTIQIEDHQLWVGKVTKVDVVAEEKYVAGTGLEEVFSLMYSDRHFRHVGETLVPHEGAAVEE</sequence>
<dbReference type="Proteomes" id="UP000277580">
    <property type="component" value="Unassembled WGS sequence"/>
</dbReference>